<keyword evidence="5 9" id="KW-1133">Transmembrane helix</keyword>
<feature type="transmembrane region" description="Helical" evidence="9">
    <location>
        <begin position="290"/>
        <end position="308"/>
    </location>
</feature>
<feature type="transmembrane region" description="Helical" evidence="9">
    <location>
        <begin position="81"/>
        <end position="104"/>
    </location>
</feature>
<feature type="transmembrane region" description="Helical" evidence="9">
    <location>
        <begin position="315"/>
        <end position="336"/>
    </location>
</feature>
<dbReference type="PANTHER" id="PTHR42703">
    <property type="entry name" value="NADH DEHYDROGENASE"/>
    <property type="match status" value="1"/>
</dbReference>
<evidence type="ECO:0000313" key="12">
    <source>
        <dbReference type="Proteomes" id="UP000308917"/>
    </source>
</evidence>
<proteinExistence type="inferred from homology"/>
<dbReference type="RefSeq" id="WP_136573981.1">
    <property type="nucleotide sequence ID" value="NZ_STFG01000013.1"/>
</dbReference>
<comment type="caution">
    <text evidence="11">The sequence shown here is derived from an EMBL/GenBank/DDBJ whole genome shotgun (WGS) entry which is preliminary data.</text>
</comment>
<sequence>MREWLSALMPHLILAPILVPMAAAAIILFLGEERQRIKLIVNVFACLILLVLSIFLLQWSHQQSSSTSMGVYMTGNWPSEFGIVLVLDRLSALMLTLTSILALASVVYSAAHWHRAGVHFHPMFLLQLMGLNGVFLTGDLFNLFVFIEILLAASYGLLLHGSGRVRVQSGLHYIAINLLASSLLLISISMFYGITGTLNLASLASIIPNIADEDRALLHVAAGILAVAILIKAAVWPMNFWLTRAYSAATAPAGALFAIMTKVGIYMILRLWTLLFGYDAGASALYGGQWLTYAGMATIAVGSIGVLSSQKLGHLAGYSAIVSSGTLLAALGFGQNLLTAGLLYYLVSSTLAVSACFLLADLMDRWRNDGKDYAPYEEEDEAPFLTPDLEGKQDAFNLDEKEQALVGRAMPAAVALLGMCFMACTLLIAGLPPLSGFIGKFAMLSAMLNPLGMGASSGQSPGTDGWFLLALLIASGLLALIAFSRAGIRHFWASHDRSPPVVKVVEGIPLVILLGACVAITIQADSIMRYMQTTANSLYAPDDYIQSVLQMQPKPYPSQTPVGSSLTGAGDSETDEGAQP</sequence>
<feature type="transmembrane region" description="Helical" evidence="9">
    <location>
        <begin position="141"/>
        <end position="159"/>
    </location>
</feature>
<keyword evidence="3" id="KW-1003">Cell membrane</keyword>
<evidence type="ECO:0000256" key="8">
    <source>
        <dbReference type="SAM" id="MobiDB-lite"/>
    </source>
</evidence>
<feature type="region of interest" description="Disordered" evidence="8">
    <location>
        <begin position="553"/>
        <end position="580"/>
    </location>
</feature>
<feature type="transmembrane region" description="Helical" evidence="9">
    <location>
        <begin position="409"/>
        <end position="431"/>
    </location>
</feature>
<accession>A0A4S8EXQ3</accession>
<comment type="subcellular location">
    <subcellularLocation>
        <location evidence="1">Cell membrane</location>
        <topology evidence="1">Multi-pass membrane protein</topology>
    </subcellularLocation>
    <subcellularLocation>
        <location evidence="7">Membrane</location>
        <topology evidence="7">Multi-pass membrane protein</topology>
    </subcellularLocation>
</comment>
<dbReference type="OrthoDB" id="9768329at2"/>
<feature type="transmembrane region" description="Helical" evidence="9">
    <location>
        <begin position="504"/>
        <end position="522"/>
    </location>
</feature>
<dbReference type="Pfam" id="PF00361">
    <property type="entry name" value="Proton_antipo_M"/>
    <property type="match status" value="1"/>
</dbReference>
<organism evidence="11 12">
    <name type="scientific">Lampropedia puyangensis</name>
    <dbReference type="NCBI Taxonomy" id="1330072"/>
    <lineage>
        <taxon>Bacteria</taxon>
        <taxon>Pseudomonadati</taxon>
        <taxon>Pseudomonadota</taxon>
        <taxon>Betaproteobacteria</taxon>
        <taxon>Burkholderiales</taxon>
        <taxon>Comamonadaceae</taxon>
        <taxon>Lampropedia</taxon>
    </lineage>
</organism>
<dbReference type="NCBIfam" id="NF009309">
    <property type="entry name" value="PRK12666.1"/>
    <property type="match status" value="1"/>
</dbReference>
<keyword evidence="6 9" id="KW-0472">Membrane</keyword>
<dbReference type="InterPro" id="IPR001750">
    <property type="entry name" value="ND/Mrp_TM"/>
</dbReference>
<feature type="transmembrane region" description="Helical" evidence="9">
    <location>
        <begin position="216"/>
        <end position="242"/>
    </location>
</feature>
<dbReference type="EMBL" id="STFG01000013">
    <property type="protein sequence ID" value="THT99642.1"/>
    <property type="molecule type" value="Genomic_DNA"/>
</dbReference>
<evidence type="ECO:0000256" key="7">
    <source>
        <dbReference type="RuleBase" id="RU000320"/>
    </source>
</evidence>
<evidence type="ECO:0000313" key="11">
    <source>
        <dbReference type="EMBL" id="THT99642.1"/>
    </source>
</evidence>
<evidence type="ECO:0000256" key="4">
    <source>
        <dbReference type="ARBA" id="ARBA00022692"/>
    </source>
</evidence>
<feature type="transmembrane region" description="Helical" evidence="9">
    <location>
        <begin position="466"/>
        <end position="484"/>
    </location>
</feature>
<dbReference type="GO" id="GO:0005886">
    <property type="term" value="C:plasma membrane"/>
    <property type="evidence" value="ECO:0007669"/>
    <property type="project" value="UniProtKB-SubCell"/>
</dbReference>
<evidence type="ECO:0000259" key="10">
    <source>
        <dbReference type="Pfam" id="PF00361"/>
    </source>
</evidence>
<dbReference type="AlphaFoldDB" id="A0A4S8EXQ3"/>
<evidence type="ECO:0000256" key="2">
    <source>
        <dbReference type="ARBA" id="ARBA00005346"/>
    </source>
</evidence>
<keyword evidence="12" id="KW-1185">Reference proteome</keyword>
<evidence type="ECO:0000256" key="5">
    <source>
        <dbReference type="ARBA" id="ARBA00022989"/>
    </source>
</evidence>
<feature type="transmembrane region" description="Helical" evidence="9">
    <location>
        <begin position="12"/>
        <end position="30"/>
    </location>
</feature>
<name>A0A4S8EXQ3_9BURK</name>
<feature type="transmembrane region" description="Helical" evidence="9">
    <location>
        <begin position="254"/>
        <end position="278"/>
    </location>
</feature>
<gene>
    <name evidence="11" type="ORF">E9531_11875</name>
</gene>
<feature type="transmembrane region" description="Helical" evidence="9">
    <location>
        <begin position="171"/>
        <end position="196"/>
    </location>
</feature>
<feature type="transmembrane region" description="Helical" evidence="9">
    <location>
        <begin position="116"/>
        <end position="135"/>
    </location>
</feature>
<evidence type="ECO:0000256" key="3">
    <source>
        <dbReference type="ARBA" id="ARBA00022475"/>
    </source>
</evidence>
<dbReference type="PANTHER" id="PTHR42703:SF1">
    <property type="entry name" value="NA(+)_H(+) ANTIPORTER SUBUNIT D1"/>
    <property type="match status" value="1"/>
</dbReference>
<comment type="similarity">
    <text evidence="2">Belongs to the CPA3 antiporters (TC 2.A.63) subunit D family.</text>
</comment>
<keyword evidence="4 7" id="KW-0812">Transmembrane</keyword>
<feature type="transmembrane region" description="Helical" evidence="9">
    <location>
        <begin position="39"/>
        <end position="61"/>
    </location>
</feature>
<evidence type="ECO:0000256" key="9">
    <source>
        <dbReference type="SAM" id="Phobius"/>
    </source>
</evidence>
<feature type="transmembrane region" description="Helical" evidence="9">
    <location>
        <begin position="342"/>
        <end position="362"/>
    </location>
</feature>
<reference evidence="11 12" key="1">
    <citation type="journal article" date="2015" name="Antonie Van Leeuwenhoek">
        <title>Lampropedia puyangensis sp. nov., isolated from symptomatic bark of Populus ? euramericana canker and emended description of Lampropedia hyalina (Ehrenberg 1832) Lee et al. 2004.</title>
        <authorList>
            <person name="Li Y."/>
            <person name="Wang T."/>
            <person name="Piao C.G."/>
            <person name="Wang L.F."/>
            <person name="Tian G.Z."/>
            <person name="Zhu T.H."/>
            <person name="Guo M.W."/>
        </authorList>
    </citation>
    <scope>NUCLEOTIDE SEQUENCE [LARGE SCALE GENOMIC DNA]</scope>
    <source>
        <strain evidence="11 12">2-bin</strain>
    </source>
</reference>
<evidence type="ECO:0000256" key="1">
    <source>
        <dbReference type="ARBA" id="ARBA00004651"/>
    </source>
</evidence>
<feature type="domain" description="NADH:quinone oxidoreductase/Mrp antiporter transmembrane" evidence="10">
    <location>
        <begin position="138"/>
        <end position="363"/>
    </location>
</feature>
<dbReference type="Proteomes" id="UP000308917">
    <property type="component" value="Unassembled WGS sequence"/>
</dbReference>
<evidence type="ECO:0000256" key="6">
    <source>
        <dbReference type="ARBA" id="ARBA00023136"/>
    </source>
</evidence>
<dbReference type="InterPro" id="IPR050586">
    <property type="entry name" value="CPA3_Na-H_Antiporter_D"/>
</dbReference>
<feature type="compositionally biased region" description="Polar residues" evidence="8">
    <location>
        <begin position="557"/>
        <end position="567"/>
    </location>
</feature>
<protein>
    <submittedName>
        <fullName evidence="11">Monovalent cation/H+ antiporter subunit D</fullName>
    </submittedName>
</protein>